<feature type="domain" description="Gcp-like" evidence="1">
    <location>
        <begin position="40"/>
        <end position="159"/>
    </location>
</feature>
<name>A0A7T1ANK3_ATRLM</name>
<gene>
    <name evidence="2" type="primary">tsaB</name>
    <name evidence="2" type="ORF">RT761_02444</name>
</gene>
<organism evidence="2 3">
    <name type="scientific">Atribacter laminatus</name>
    <dbReference type="NCBI Taxonomy" id="2847778"/>
    <lineage>
        <taxon>Bacteria</taxon>
        <taxon>Pseudomonadati</taxon>
        <taxon>Atribacterota</taxon>
        <taxon>Atribacteria</taxon>
        <taxon>Atribacterales</taxon>
        <taxon>Atribacteraceae</taxon>
        <taxon>Atribacter</taxon>
    </lineage>
</organism>
<dbReference type="InterPro" id="IPR022496">
    <property type="entry name" value="T6A_TsaB"/>
</dbReference>
<proteinExistence type="predicted"/>
<evidence type="ECO:0000313" key="2">
    <source>
        <dbReference type="EMBL" id="QPM69215.1"/>
    </source>
</evidence>
<dbReference type="NCBIfam" id="TIGR03725">
    <property type="entry name" value="T6A_YeaZ"/>
    <property type="match status" value="1"/>
</dbReference>
<sequence>MKNNPLPNTLALDTSTPWLTLSLGNSSEIIYQHRSQVIADHSRILIQSLEKMQKRGLFSNFPPERIVIGRGPGSFTGIKITNITGRSLAYSLNCPLYGFSTLEMLAYQGSRLVSPHEDLIILPVIFHKKNEVFWSEFKSNFHKQSDRQVKIQIGPCSNIMKLYSPKDVLIITPWQELYSLFQTSQFQCLHPDKSQPDSINLIELMESRDISVQKNDSEFFEESAEPLYGSRVFEHE</sequence>
<dbReference type="InterPro" id="IPR043129">
    <property type="entry name" value="ATPase_NBD"/>
</dbReference>
<evidence type="ECO:0000259" key="1">
    <source>
        <dbReference type="Pfam" id="PF00814"/>
    </source>
</evidence>
<dbReference type="AlphaFoldDB" id="A0A7T1ANK3"/>
<dbReference type="RefSeq" id="WP_218111695.1">
    <property type="nucleotide sequence ID" value="NZ_CP065383.1"/>
</dbReference>
<dbReference type="EMBL" id="CP065383">
    <property type="protein sequence ID" value="QPM69215.1"/>
    <property type="molecule type" value="Genomic_DNA"/>
</dbReference>
<dbReference type="GO" id="GO:0002949">
    <property type="term" value="P:tRNA threonylcarbamoyladenosine modification"/>
    <property type="evidence" value="ECO:0007669"/>
    <property type="project" value="InterPro"/>
</dbReference>
<evidence type="ECO:0000313" key="3">
    <source>
        <dbReference type="Proteomes" id="UP000594463"/>
    </source>
</evidence>
<dbReference type="InterPro" id="IPR000905">
    <property type="entry name" value="Gcp-like_dom"/>
</dbReference>
<keyword evidence="3" id="KW-1185">Reference proteome</keyword>
<dbReference type="Gene3D" id="3.30.420.40">
    <property type="match status" value="2"/>
</dbReference>
<dbReference type="SUPFAM" id="SSF53067">
    <property type="entry name" value="Actin-like ATPase domain"/>
    <property type="match status" value="1"/>
</dbReference>
<reference evidence="2 3" key="1">
    <citation type="journal article" date="2021" name="Nat. Commun.">
        <title>Isolation of a member of the candidate phylum Atribacteria reveals a unique cell membrane structure.</title>
        <authorList>
            <person name="Taiki K."/>
            <person name="Nobu M.K."/>
            <person name="Kusada H."/>
            <person name="Meng X.-Y."/>
            <person name="Hosoki N."/>
            <person name="Uematsu K."/>
            <person name="Yoshioka H."/>
            <person name="Kamagata Y."/>
            <person name="Tamaki H."/>
        </authorList>
    </citation>
    <scope>NUCLEOTIDE SEQUENCE [LARGE SCALE GENOMIC DNA]</scope>
    <source>
        <strain evidence="2 3">RT761</strain>
    </source>
</reference>
<protein>
    <submittedName>
        <fullName evidence="2">tRNA threonylcarbamoyladenosine biosynthesis protein TsaB</fullName>
    </submittedName>
</protein>
<accession>A0A7T1ANK3</accession>
<dbReference type="Proteomes" id="UP000594463">
    <property type="component" value="Chromosome"/>
</dbReference>
<dbReference type="KEGG" id="alam:RT761_02444"/>
<dbReference type="Pfam" id="PF00814">
    <property type="entry name" value="TsaD"/>
    <property type="match status" value="1"/>
</dbReference>